<dbReference type="PANTHER" id="PTHR43685:SF5">
    <property type="entry name" value="GLYCOSYLTRANSFERASE EPSE-RELATED"/>
    <property type="match status" value="1"/>
</dbReference>
<dbReference type="InterPro" id="IPR029044">
    <property type="entry name" value="Nucleotide-diphossugar_trans"/>
</dbReference>
<dbReference type="GO" id="GO:0016757">
    <property type="term" value="F:glycosyltransferase activity"/>
    <property type="evidence" value="ECO:0007669"/>
    <property type="project" value="UniProtKB-KW"/>
</dbReference>
<gene>
    <name evidence="6" type="ORF">E6H04_03770</name>
</gene>
<keyword evidence="2" id="KW-0328">Glycosyltransferase</keyword>
<comment type="caution">
    <text evidence="6">The sequence shown here is derived from an EMBL/GenBank/DDBJ whole genome shotgun (WGS) entry which is preliminary data.</text>
</comment>
<name>A0A537JHF0_9BACT</name>
<evidence type="ECO:0000259" key="5">
    <source>
        <dbReference type="Pfam" id="PF00535"/>
    </source>
</evidence>
<dbReference type="InterPro" id="IPR050834">
    <property type="entry name" value="Glycosyltransf_2"/>
</dbReference>
<proteinExistence type="inferred from homology"/>
<dbReference type="Gene3D" id="3.90.550.10">
    <property type="entry name" value="Spore Coat Polysaccharide Biosynthesis Protein SpsA, Chain A"/>
    <property type="match status" value="1"/>
</dbReference>
<dbReference type="Pfam" id="PF00535">
    <property type="entry name" value="Glycos_transf_2"/>
    <property type="match status" value="1"/>
</dbReference>
<evidence type="ECO:0000256" key="3">
    <source>
        <dbReference type="ARBA" id="ARBA00022679"/>
    </source>
</evidence>
<dbReference type="InterPro" id="IPR001173">
    <property type="entry name" value="Glyco_trans_2-like"/>
</dbReference>
<evidence type="ECO:0000313" key="7">
    <source>
        <dbReference type="Proteomes" id="UP000320048"/>
    </source>
</evidence>
<organism evidence="6 7">
    <name type="scientific">Candidatus Segetimicrobium genomatis</name>
    <dbReference type="NCBI Taxonomy" id="2569760"/>
    <lineage>
        <taxon>Bacteria</taxon>
        <taxon>Bacillati</taxon>
        <taxon>Candidatus Sysuimicrobiota</taxon>
        <taxon>Candidatus Sysuimicrobiia</taxon>
        <taxon>Candidatus Sysuimicrobiales</taxon>
        <taxon>Candidatus Segetimicrobiaceae</taxon>
        <taxon>Candidatus Segetimicrobium</taxon>
    </lineage>
</organism>
<feature type="domain" description="Glycosyltransferase 2-like" evidence="5">
    <location>
        <begin position="18"/>
        <end position="165"/>
    </location>
</feature>
<dbReference type="AlphaFoldDB" id="A0A537JHF0"/>
<feature type="region of interest" description="Disordered" evidence="4">
    <location>
        <begin position="234"/>
        <end position="263"/>
    </location>
</feature>
<sequence length="263" mass="28215">MSGGGPTAGQATERPLVSVIIPVYNGQAYLAEALDSVFAQTHRPLEVIVVDDGSTDRSAEIARAVPGVRYCAQPHGGPGASRNLGVSRARGPFLAFLDADDLWPVGKLARQLAAFDADPTLDIVYGHVQPFRRPAPAGATVADERIGGSVPGYVPGTALIRREAFLRVGPIATHWRVGEFIDWYARAREAGLNSLMVPEVLLKRRVHTENLGIRERVSRTDYVRVLKASLDRRRARTARPAGSDDSTVPDAPAPGAIDTPSRG</sequence>
<accession>A0A537JHF0</accession>
<comment type="similarity">
    <text evidence="1">Belongs to the glycosyltransferase 2 family.</text>
</comment>
<reference evidence="6 7" key="1">
    <citation type="journal article" date="2019" name="Nat. Microbiol.">
        <title>Mediterranean grassland soil C-N compound turnover is dependent on rainfall and depth, and is mediated by genomically divergent microorganisms.</title>
        <authorList>
            <person name="Diamond S."/>
            <person name="Andeer P.F."/>
            <person name="Li Z."/>
            <person name="Crits-Christoph A."/>
            <person name="Burstein D."/>
            <person name="Anantharaman K."/>
            <person name="Lane K.R."/>
            <person name="Thomas B.C."/>
            <person name="Pan C."/>
            <person name="Northen T.R."/>
            <person name="Banfield J.F."/>
        </authorList>
    </citation>
    <scope>NUCLEOTIDE SEQUENCE [LARGE SCALE GENOMIC DNA]</scope>
    <source>
        <strain evidence="6">NP_7</strain>
    </source>
</reference>
<dbReference type="EMBL" id="VBAO01000099">
    <property type="protein sequence ID" value="TMI82977.1"/>
    <property type="molecule type" value="Genomic_DNA"/>
</dbReference>
<protein>
    <submittedName>
        <fullName evidence="6">Glycosyltransferase family 2 protein</fullName>
    </submittedName>
</protein>
<evidence type="ECO:0000256" key="1">
    <source>
        <dbReference type="ARBA" id="ARBA00006739"/>
    </source>
</evidence>
<dbReference type="CDD" id="cd00761">
    <property type="entry name" value="Glyco_tranf_GTA_type"/>
    <property type="match status" value="1"/>
</dbReference>
<dbReference type="SUPFAM" id="SSF53448">
    <property type="entry name" value="Nucleotide-diphospho-sugar transferases"/>
    <property type="match status" value="1"/>
</dbReference>
<evidence type="ECO:0000313" key="6">
    <source>
        <dbReference type="EMBL" id="TMI82977.1"/>
    </source>
</evidence>
<evidence type="ECO:0000256" key="4">
    <source>
        <dbReference type="SAM" id="MobiDB-lite"/>
    </source>
</evidence>
<dbReference type="PANTHER" id="PTHR43685">
    <property type="entry name" value="GLYCOSYLTRANSFERASE"/>
    <property type="match status" value="1"/>
</dbReference>
<evidence type="ECO:0000256" key="2">
    <source>
        <dbReference type="ARBA" id="ARBA00022676"/>
    </source>
</evidence>
<keyword evidence="3 6" id="KW-0808">Transferase</keyword>
<dbReference type="Proteomes" id="UP000320048">
    <property type="component" value="Unassembled WGS sequence"/>
</dbReference>